<evidence type="ECO:0000256" key="3">
    <source>
        <dbReference type="ARBA" id="ARBA00023157"/>
    </source>
</evidence>
<accession>A0A5B7GES2</accession>
<dbReference type="Proteomes" id="UP000324222">
    <property type="component" value="Unassembled WGS sequence"/>
</dbReference>
<dbReference type="AlphaFoldDB" id="A0A5B7GES2"/>
<dbReference type="OrthoDB" id="442731at2759"/>
<reference evidence="5 6" key="1">
    <citation type="submission" date="2019-05" db="EMBL/GenBank/DDBJ databases">
        <title>Another draft genome of Portunus trituberculatus and its Hox gene families provides insights of decapod evolution.</title>
        <authorList>
            <person name="Jeong J.-H."/>
            <person name="Song I."/>
            <person name="Kim S."/>
            <person name="Choi T."/>
            <person name="Kim D."/>
            <person name="Ryu S."/>
            <person name="Kim W."/>
        </authorList>
    </citation>
    <scope>NUCLEOTIDE SEQUENCE [LARGE SCALE GENOMIC DNA]</scope>
    <source>
        <tissue evidence="5">Muscle</tissue>
    </source>
</reference>
<evidence type="ECO:0000256" key="2">
    <source>
        <dbReference type="ARBA" id="ARBA00022737"/>
    </source>
</evidence>
<feature type="domain" description="Tox-GHH" evidence="4">
    <location>
        <begin position="190"/>
        <end position="234"/>
    </location>
</feature>
<comment type="caution">
    <text evidence="5">The sequence shown here is derived from an EMBL/GenBank/DDBJ whole genome shotgun (WGS) entry which is preliminary data.</text>
</comment>
<dbReference type="InterPro" id="IPR028916">
    <property type="entry name" value="Tox-GHH_dom"/>
</dbReference>
<proteinExistence type="predicted"/>
<sequence>MMGSSYHDKTVEKQERGLLKASQLAPSLSVISGLSCLTEDVLAQFSQPSLLPDSLVRSETRAWAFPSWEPLERFSSSPPVLGPGVLVSRVNGRALVTLVPSKENPVVQDVARDVLNGSALLDITFTHHHHHTLYLVKENAELHHDDLQQLERLSGRFNVTSKETGEHHEIRVAGNDVSLILLYGVDPRAARHRLLRHAHHRAVTRAWENERLLVERGAPSTYDWTVEERVELVTYQLIFTQFIDIRSWLMIPQMWYSDVTSGDGEDAAIPALIHDPRGWAKPLYIQLYSVAL</sequence>
<dbReference type="EMBL" id="VSRR010013493">
    <property type="protein sequence ID" value="MPC55855.1"/>
    <property type="molecule type" value="Genomic_DNA"/>
</dbReference>
<dbReference type="PANTHER" id="PTHR11219">
    <property type="entry name" value="TENEURIN AND N-ACETYLGLUCOSAMINE-1-PHOSPHODIESTER ALPHA-N-ACETYLGLUCOSAMINIDASE"/>
    <property type="match status" value="1"/>
</dbReference>
<evidence type="ECO:0000313" key="6">
    <source>
        <dbReference type="Proteomes" id="UP000324222"/>
    </source>
</evidence>
<protein>
    <submittedName>
        <fullName evidence="5">Teneurin-m</fullName>
    </submittedName>
</protein>
<keyword evidence="2" id="KW-0677">Repeat</keyword>
<name>A0A5B7GES2_PORTR</name>
<evidence type="ECO:0000313" key="5">
    <source>
        <dbReference type="EMBL" id="MPC55855.1"/>
    </source>
</evidence>
<gene>
    <name evidence="5" type="primary">Ten-m_4</name>
    <name evidence="5" type="ORF">E2C01_049800</name>
</gene>
<keyword evidence="3" id="KW-1015">Disulfide bond</keyword>
<evidence type="ECO:0000256" key="1">
    <source>
        <dbReference type="ARBA" id="ARBA00022536"/>
    </source>
</evidence>
<keyword evidence="6" id="KW-1185">Reference proteome</keyword>
<organism evidence="5 6">
    <name type="scientific">Portunus trituberculatus</name>
    <name type="common">Swimming crab</name>
    <name type="synonym">Neptunus trituberculatus</name>
    <dbReference type="NCBI Taxonomy" id="210409"/>
    <lineage>
        <taxon>Eukaryota</taxon>
        <taxon>Metazoa</taxon>
        <taxon>Ecdysozoa</taxon>
        <taxon>Arthropoda</taxon>
        <taxon>Crustacea</taxon>
        <taxon>Multicrustacea</taxon>
        <taxon>Malacostraca</taxon>
        <taxon>Eumalacostraca</taxon>
        <taxon>Eucarida</taxon>
        <taxon>Decapoda</taxon>
        <taxon>Pleocyemata</taxon>
        <taxon>Brachyura</taxon>
        <taxon>Eubrachyura</taxon>
        <taxon>Portunoidea</taxon>
        <taxon>Portunidae</taxon>
        <taxon>Portuninae</taxon>
        <taxon>Portunus</taxon>
    </lineage>
</organism>
<dbReference type="PANTHER" id="PTHR11219:SF72">
    <property type="entry name" value="TENEURIN-M"/>
    <property type="match status" value="1"/>
</dbReference>
<dbReference type="Pfam" id="PF15636">
    <property type="entry name" value="Tox-GHH"/>
    <property type="match status" value="1"/>
</dbReference>
<evidence type="ECO:0000259" key="4">
    <source>
        <dbReference type="Pfam" id="PF15636"/>
    </source>
</evidence>
<dbReference type="GO" id="GO:0008045">
    <property type="term" value="P:motor neuron axon guidance"/>
    <property type="evidence" value="ECO:0007669"/>
    <property type="project" value="TreeGrafter"/>
</dbReference>
<dbReference type="InterPro" id="IPR051216">
    <property type="entry name" value="Teneurin"/>
</dbReference>
<keyword evidence="1" id="KW-0245">EGF-like domain</keyword>